<evidence type="ECO:0000256" key="2">
    <source>
        <dbReference type="ARBA" id="ARBA00004407"/>
    </source>
</evidence>
<comment type="function">
    <text evidence="1 10">Through its interaction with host SGS3, acts as a suppressor of RNA-mediated gene silencing, also known as post-transcriptional gene silencing (PTGS), a mechanism of plant viral defense that limits the accumulation of viral RNAs.</text>
</comment>
<keyword evidence="7" id="KW-1090">Inhibition of host innate immune response by virus</keyword>
<comment type="subunit">
    <text evidence="4 10">Interacts with host SGS3.</text>
</comment>
<dbReference type="RefSeq" id="YP_009259492.1">
    <property type="nucleotide sequence ID" value="NC_030403.1"/>
</dbReference>
<dbReference type="GeneID" id="28218364"/>
<evidence type="ECO:0000256" key="3">
    <source>
        <dbReference type="ARBA" id="ARBA00009397"/>
    </source>
</evidence>
<dbReference type="GO" id="GO:0060967">
    <property type="term" value="P:negative regulation of gene silencing by regulatory ncRNA"/>
    <property type="evidence" value="ECO:0007669"/>
    <property type="project" value="InterPro"/>
</dbReference>
<dbReference type="GO" id="GO:0052170">
    <property type="term" value="P:symbiont-mediated suppression of host innate immune response"/>
    <property type="evidence" value="ECO:0007669"/>
    <property type="project" value="UniProtKB-KW"/>
</dbReference>
<evidence type="ECO:0000256" key="5">
    <source>
        <dbReference type="ARBA" id="ARBA00022463"/>
    </source>
</evidence>
<dbReference type="EMBL" id="KT454832">
    <property type="protein sequence ID" value="ALO02622.1"/>
    <property type="molecule type" value="Genomic_DNA"/>
</dbReference>
<name>A0A191KVT2_9GEMI</name>
<evidence type="ECO:0000256" key="10">
    <source>
        <dbReference type="RuleBase" id="RU364051"/>
    </source>
</evidence>
<evidence type="ECO:0000313" key="13">
    <source>
        <dbReference type="Proteomes" id="UP000203071"/>
    </source>
</evidence>
<accession>A0A191KVT2</accession>
<dbReference type="InterPro" id="IPR002511">
    <property type="entry name" value="Gemini_V2"/>
</dbReference>
<evidence type="ECO:0000259" key="11">
    <source>
        <dbReference type="Pfam" id="PF03716"/>
    </source>
</evidence>
<sequence length="140" mass="16447">MHAESYSAYVLSLYTWSPYFHYRNMWDPLLNEFPESVHGFRSMLAVKYLQAVEQTYEPNTLGHDLIRDLICVIRAKDYVEATRRYNYFHARLEGASKAELRQPIYQPCCCPHCPRHKQTTIMDVSSQLPKAQDVQDVQKS</sequence>
<organism evidence="12 13">
    <name type="scientific">Telfairia golden mosaic virus</name>
    <dbReference type="NCBI Taxonomy" id="2169737"/>
    <lineage>
        <taxon>Viruses</taxon>
        <taxon>Monodnaviria</taxon>
        <taxon>Shotokuvirae</taxon>
        <taxon>Cressdnaviricota</taxon>
        <taxon>Repensiviricetes</taxon>
        <taxon>Geplafuvirales</taxon>
        <taxon>Geminiviridae</taxon>
        <taxon>Begomovirus</taxon>
        <taxon>Begomovirus telfairiae</taxon>
    </lineage>
</organism>
<keyword evidence="5 10" id="KW-0941">Suppressor of RNA silencing</keyword>
<comment type="similarity">
    <text evidence="3 10">Belongs to the geminiviridae protein AV2/V2 family.</text>
</comment>
<dbReference type="GO" id="GO:0044220">
    <property type="term" value="C:host cell perinuclear region of cytoplasm"/>
    <property type="evidence" value="ECO:0007669"/>
    <property type="project" value="UniProtKB-SubCell"/>
</dbReference>
<proteinExistence type="inferred from homology"/>
<evidence type="ECO:0000256" key="8">
    <source>
        <dbReference type="ARBA" id="ARBA00023200"/>
    </source>
</evidence>
<keyword evidence="9" id="KW-0899">Viral immunoevasion</keyword>
<feature type="domain" description="WCCH motif" evidence="11">
    <location>
        <begin position="103"/>
        <end position="123"/>
    </location>
</feature>
<evidence type="ECO:0000313" key="12">
    <source>
        <dbReference type="EMBL" id="ALO02622.1"/>
    </source>
</evidence>
<dbReference type="Pfam" id="PF01524">
    <property type="entry name" value="Gemini_V2"/>
    <property type="match status" value="1"/>
</dbReference>
<dbReference type="Proteomes" id="UP000203071">
    <property type="component" value="Segment DNA A"/>
</dbReference>
<evidence type="ECO:0000256" key="9">
    <source>
        <dbReference type="ARBA" id="ARBA00023280"/>
    </source>
</evidence>
<keyword evidence="6 10" id="KW-0945">Host-virus interaction</keyword>
<evidence type="ECO:0000256" key="4">
    <source>
        <dbReference type="ARBA" id="ARBA00011105"/>
    </source>
</evidence>
<reference evidence="12 13" key="1">
    <citation type="journal article" date="2016" name="Arch. Virol.">
        <title>Complete genome sequence of a new bipartite begomovirus infecting fluted pumpkin (Telfairia occidentalis) plants in Cameroon.</title>
        <authorList>
            <person name="Leke W.N."/>
            <person name="Khatabi B."/>
            <person name="Fondong V.N."/>
            <person name="Brown J.K."/>
        </authorList>
    </citation>
    <scope>NUCLEOTIDE SEQUENCE [LARGE SCALE GENOMIC DNA]</scope>
    <source>
        <strain evidence="12">Cameroon-Bakundu Bangang-Telfairia-20-14</strain>
    </source>
</reference>
<protein>
    <recommendedName>
        <fullName evidence="10">Protein V2</fullName>
    </recommendedName>
</protein>
<evidence type="ECO:0000256" key="1">
    <source>
        <dbReference type="ARBA" id="ARBA00003603"/>
    </source>
</evidence>
<evidence type="ECO:0000256" key="7">
    <source>
        <dbReference type="ARBA" id="ARBA00022632"/>
    </source>
</evidence>
<dbReference type="InterPro" id="IPR005159">
    <property type="entry name" value="WCCH"/>
</dbReference>
<keyword evidence="8 10" id="KW-1035">Host cytoplasm</keyword>
<comment type="subcellular location">
    <subcellularLocation>
        <location evidence="2 10">Host cytoplasm</location>
        <location evidence="2 10">Host perinuclear region</location>
    </subcellularLocation>
</comment>
<dbReference type="KEGG" id="vg:28218364"/>
<keyword evidence="13" id="KW-1185">Reference proteome</keyword>
<dbReference type="Pfam" id="PF03716">
    <property type="entry name" value="WCCH"/>
    <property type="match status" value="1"/>
</dbReference>
<evidence type="ECO:0000256" key="6">
    <source>
        <dbReference type="ARBA" id="ARBA00022581"/>
    </source>
</evidence>